<protein>
    <submittedName>
        <fullName evidence="2">Uncharacterized protein</fullName>
    </submittedName>
</protein>
<organism evidence="2 3">
    <name type="scientific">Phytophthora cactorum</name>
    <dbReference type="NCBI Taxonomy" id="29920"/>
    <lineage>
        <taxon>Eukaryota</taxon>
        <taxon>Sar</taxon>
        <taxon>Stramenopiles</taxon>
        <taxon>Oomycota</taxon>
        <taxon>Peronosporomycetes</taxon>
        <taxon>Peronosporales</taxon>
        <taxon>Peronosporaceae</taxon>
        <taxon>Phytophthora</taxon>
    </lineage>
</organism>
<reference evidence="2 3" key="1">
    <citation type="submission" date="2018-01" db="EMBL/GenBank/DDBJ databases">
        <title>Draft genome of the strawberry crown rot pathogen Phytophthora cactorum.</title>
        <authorList>
            <person name="Armitage A.D."/>
            <person name="Lysoe E."/>
            <person name="Nellist C.F."/>
            <person name="Harrison R.J."/>
            <person name="Brurberg M.B."/>
        </authorList>
    </citation>
    <scope>NUCLEOTIDE SEQUENCE [LARGE SCALE GENOMIC DNA]</scope>
    <source>
        <strain evidence="2 3">10300</strain>
    </source>
</reference>
<evidence type="ECO:0000313" key="3">
    <source>
        <dbReference type="Proteomes" id="UP000251314"/>
    </source>
</evidence>
<keyword evidence="1" id="KW-1133">Transmembrane helix</keyword>
<evidence type="ECO:0000313" key="2">
    <source>
        <dbReference type="EMBL" id="RAW31582.1"/>
    </source>
</evidence>
<keyword evidence="1" id="KW-0472">Membrane</keyword>
<dbReference type="AlphaFoldDB" id="A0A329S7S9"/>
<proteinExistence type="predicted"/>
<comment type="caution">
    <text evidence="2">The sequence shown here is derived from an EMBL/GenBank/DDBJ whole genome shotgun (WGS) entry which is preliminary data.</text>
</comment>
<gene>
    <name evidence="2" type="ORF">PC110_g12088</name>
</gene>
<feature type="transmembrane region" description="Helical" evidence="1">
    <location>
        <begin position="12"/>
        <end position="32"/>
    </location>
</feature>
<sequence>MVVAALVNEAVSMMGVGVTALVSAIVLWCSGISKICEIARSNFQQCPDTD</sequence>
<evidence type="ECO:0000256" key="1">
    <source>
        <dbReference type="SAM" id="Phobius"/>
    </source>
</evidence>
<dbReference type="VEuPathDB" id="FungiDB:PC110_g12088"/>
<keyword evidence="3" id="KW-1185">Reference proteome</keyword>
<accession>A0A329S7S9</accession>
<keyword evidence="1" id="KW-0812">Transmembrane</keyword>
<dbReference type="Proteomes" id="UP000251314">
    <property type="component" value="Unassembled WGS sequence"/>
</dbReference>
<name>A0A329S7S9_9STRA</name>
<dbReference type="EMBL" id="MJFZ01000316">
    <property type="protein sequence ID" value="RAW31582.1"/>
    <property type="molecule type" value="Genomic_DNA"/>
</dbReference>